<dbReference type="EMBL" id="WHUW01000039">
    <property type="protein sequence ID" value="KAF8432574.1"/>
    <property type="molecule type" value="Genomic_DNA"/>
</dbReference>
<protein>
    <submittedName>
        <fullName evidence="1">Uncharacterized protein</fullName>
    </submittedName>
</protein>
<evidence type="ECO:0000313" key="2">
    <source>
        <dbReference type="EMBL" id="KAF8451089.1"/>
    </source>
</evidence>
<dbReference type="EMBL" id="WHUW01000002">
    <property type="protein sequence ID" value="KAF8451089.1"/>
    <property type="molecule type" value="Genomic_DNA"/>
</dbReference>
<keyword evidence="3" id="KW-1185">Reference proteome</keyword>
<reference evidence="1" key="1">
    <citation type="submission" date="2019-10" db="EMBL/GenBank/DDBJ databases">
        <authorList>
            <consortium name="DOE Joint Genome Institute"/>
            <person name="Kuo A."/>
            <person name="Miyauchi S."/>
            <person name="Kiss E."/>
            <person name="Drula E."/>
            <person name="Kohler A."/>
            <person name="Sanchez-Garcia M."/>
            <person name="Andreopoulos B."/>
            <person name="Barry K.W."/>
            <person name="Bonito G."/>
            <person name="Buee M."/>
            <person name="Carver A."/>
            <person name="Chen C."/>
            <person name="Cichocki N."/>
            <person name="Clum A."/>
            <person name="Culley D."/>
            <person name="Crous P.W."/>
            <person name="Fauchery L."/>
            <person name="Girlanda M."/>
            <person name="Hayes R."/>
            <person name="Keri Z."/>
            <person name="LaButti K."/>
            <person name="Lipzen A."/>
            <person name="Lombard V."/>
            <person name="Magnuson J."/>
            <person name="Maillard F."/>
            <person name="Morin E."/>
            <person name="Murat C."/>
            <person name="Nolan M."/>
            <person name="Ohm R."/>
            <person name="Pangilinan J."/>
            <person name="Pereira M."/>
            <person name="Perotto S."/>
            <person name="Peter M."/>
            <person name="Riley R."/>
            <person name="Sitrit Y."/>
            <person name="Stielow B."/>
            <person name="Szollosi G."/>
            <person name="Zifcakova L."/>
            <person name="Stursova M."/>
            <person name="Spatafora J.W."/>
            <person name="Tedersoo L."/>
            <person name="Vaario L.-M."/>
            <person name="Yamada A."/>
            <person name="Yan M."/>
            <person name="Wang P."/>
            <person name="Xu J."/>
            <person name="Bruns T."/>
            <person name="Baldrian P."/>
            <person name="Vilgalys R."/>
            <person name="Henrissat B."/>
            <person name="Grigoriev I.V."/>
            <person name="Hibbett D."/>
            <person name="Nagy L.G."/>
            <person name="Martin F.M."/>
        </authorList>
    </citation>
    <scope>NUCLEOTIDE SEQUENCE</scope>
    <source>
        <strain evidence="1">BED1</strain>
    </source>
</reference>
<proteinExistence type="predicted"/>
<reference evidence="1" key="2">
    <citation type="journal article" date="2020" name="Nat. Commun.">
        <title>Large-scale genome sequencing of mycorrhizal fungi provides insights into the early evolution of symbiotic traits.</title>
        <authorList>
            <person name="Miyauchi S."/>
            <person name="Kiss E."/>
            <person name="Kuo A."/>
            <person name="Drula E."/>
            <person name="Kohler A."/>
            <person name="Sanchez-Garcia M."/>
            <person name="Morin E."/>
            <person name="Andreopoulos B."/>
            <person name="Barry K.W."/>
            <person name="Bonito G."/>
            <person name="Buee M."/>
            <person name="Carver A."/>
            <person name="Chen C."/>
            <person name="Cichocki N."/>
            <person name="Clum A."/>
            <person name="Culley D."/>
            <person name="Crous P.W."/>
            <person name="Fauchery L."/>
            <person name="Girlanda M."/>
            <person name="Hayes R.D."/>
            <person name="Keri Z."/>
            <person name="LaButti K."/>
            <person name="Lipzen A."/>
            <person name="Lombard V."/>
            <person name="Magnuson J."/>
            <person name="Maillard F."/>
            <person name="Murat C."/>
            <person name="Nolan M."/>
            <person name="Ohm R.A."/>
            <person name="Pangilinan J."/>
            <person name="Pereira M.F."/>
            <person name="Perotto S."/>
            <person name="Peter M."/>
            <person name="Pfister S."/>
            <person name="Riley R."/>
            <person name="Sitrit Y."/>
            <person name="Stielow J.B."/>
            <person name="Szollosi G."/>
            <person name="Zifcakova L."/>
            <person name="Stursova M."/>
            <person name="Spatafora J.W."/>
            <person name="Tedersoo L."/>
            <person name="Vaario L.M."/>
            <person name="Yamada A."/>
            <person name="Yan M."/>
            <person name="Wang P."/>
            <person name="Xu J."/>
            <person name="Bruns T."/>
            <person name="Baldrian P."/>
            <person name="Vilgalys R."/>
            <person name="Dunand C."/>
            <person name="Henrissat B."/>
            <person name="Grigoriev I.V."/>
            <person name="Hibbett D."/>
            <person name="Nagy L.G."/>
            <person name="Martin F.M."/>
        </authorList>
    </citation>
    <scope>NUCLEOTIDE SEQUENCE</scope>
    <source>
        <strain evidence="1">BED1</strain>
    </source>
</reference>
<dbReference type="Proteomes" id="UP001194468">
    <property type="component" value="Unassembled WGS sequence"/>
</dbReference>
<accession>A0AAD4BK89</accession>
<evidence type="ECO:0000313" key="1">
    <source>
        <dbReference type="EMBL" id="KAF8432574.1"/>
    </source>
</evidence>
<evidence type="ECO:0000313" key="3">
    <source>
        <dbReference type="Proteomes" id="UP001194468"/>
    </source>
</evidence>
<dbReference type="AlphaFoldDB" id="A0AAD4BK89"/>
<organism evidence="1 3">
    <name type="scientific">Boletus edulis BED1</name>
    <dbReference type="NCBI Taxonomy" id="1328754"/>
    <lineage>
        <taxon>Eukaryota</taxon>
        <taxon>Fungi</taxon>
        <taxon>Dikarya</taxon>
        <taxon>Basidiomycota</taxon>
        <taxon>Agaricomycotina</taxon>
        <taxon>Agaricomycetes</taxon>
        <taxon>Agaricomycetidae</taxon>
        <taxon>Boletales</taxon>
        <taxon>Boletineae</taxon>
        <taxon>Boletaceae</taxon>
        <taxon>Boletoideae</taxon>
        <taxon>Boletus</taxon>
    </lineage>
</organism>
<name>A0AAD4BK89_BOLED</name>
<comment type="caution">
    <text evidence="1">The sequence shown here is derived from an EMBL/GenBank/DDBJ whole genome shotgun (WGS) entry which is preliminary data.</text>
</comment>
<sequence length="52" mass="5724">MTRSRALGPARCPPRQQPIHQVNQIVLKLCTLATEHDAKKAGSEVARSKARC</sequence>
<gene>
    <name evidence="2" type="ORF">L210DRAFT_3522341</name>
    <name evidence="1" type="ORF">L210DRAFT_3558086</name>
</gene>